<evidence type="ECO:0000256" key="5">
    <source>
        <dbReference type="ARBA" id="ARBA00029447"/>
    </source>
</evidence>
<comment type="similarity">
    <text evidence="5">Belongs to the methyl-accepting chemotaxis (MCP) protein family.</text>
</comment>
<feature type="transmembrane region" description="Helical" evidence="7">
    <location>
        <begin position="12"/>
        <end position="33"/>
    </location>
</feature>
<evidence type="ECO:0000313" key="11">
    <source>
        <dbReference type="Proteomes" id="UP000198935"/>
    </source>
</evidence>
<gene>
    <name evidence="10" type="ORF">SAMN05421736_101141</name>
</gene>
<dbReference type="EMBL" id="FNPI01000001">
    <property type="protein sequence ID" value="SDY01425.1"/>
    <property type="molecule type" value="Genomic_DNA"/>
</dbReference>
<dbReference type="Gene3D" id="6.10.340.10">
    <property type="match status" value="1"/>
</dbReference>
<dbReference type="GO" id="GO:0007165">
    <property type="term" value="P:signal transduction"/>
    <property type="evidence" value="ECO:0007669"/>
    <property type="project" value="UniProtKB-KW"/>
</dbReference>
<name>A0A1H3GEG1_9BACI</name>
<evidence type="ECO:0000256" key="7">
    <source>
        <dbReference type="SAM" id="Phobius"/>
    </source>
</evidence>
<dbReference type="SMART" id="SM00283">
    <property type="entry name" value="MA"/>
    <property type="match status" value="1"/>
</dbReference>
<dbReference type="AlphaFoldDB" id="A0A1H3GEG1"/>
<proteinExistence type="inferred from homology"/>
<dbReference type="PANTHER" id="PTHR32089:SF112">
    <property type="entry name" value="LYSOZYME-LIKE PROTEIN-RELATED"/>
    <property type="match status" value="1"/>
</dbReference>
<dbReference type="InterPro" id="IPR004089">
    <property type="entry name" value="MCPsignal_dom"/>
</dbReference>
<dbReference type="InterPro" id="IPR004090">
    <property type="entry name" value="Chemotax_Me-accpt_rcpt"/>
</dbReference>
<evidence type="ECO:0000256" key="4">
    <source>
        <dbReference type="ARBA" id="ARBA00023224"/>
    </source>
</evidence>
<dbReference type="InterPro" id="IPR024478">
    <property type="entry name" value="HlyB_4HB_MCP"/>
</dbReference>
<evidence type="ECO:0000259" key="9">
    <source>
        <dbReference type="PROSITE" id="PS50885"/>
    </source>
</evidence>
<keyword evidence="7" id="KW-1133">Transmembrane helix</keyword>
<dbReference type="Proteomes" id="UP000198935">
    <property type="component" value="Unassembled WGS sequence"/>
</dbReference>
<dbReference type="SMART" id="SM00304">
    <property type="entry name" value="HAMP"/>
    <property type="match status" value="1"/>
</dbReference>
<dbReference type="GO" id="GO:0005886">
    <property type="term" value="C:plasma membrane"/>
    <property type="evidence" value="ECO:0007669"/>
    <property type="project" value="UniProtKB-SubCell"/>
</dbReference>
<dbReference type="PRINTS" id="PR00260">
    <property type="entry name" value="CHEMTRNSDUCR"/>
</dbReference>
<dbReference type="InterPro" id="IPR003660">
    <property type="entry name" value="HAMP_dom"/>
</dbReference>
<evidence type="ECO:0000313" key="10">
    <source>
        <dbReference type="EMBL" id="SDY01425.1"/>
    </source>
</evidence>
<dbReference type="GO" id="GO:0006935">
    <property type="term" value="P:chemotaxis"/>
    <property type="evidence" value="ECO:0007669"/>
    <property type="project" value="InterPro"/>
</dbReference>
<dbReference type="PROSITE" id="PS50111">
    <property type="entry name" value="CHEMOTAXIS_TRANSDUC_2"/>
    <property type="match status" value="1"/>
</dbReference>
<dbReference type="PROSITE" id="PS50885">
    <property type="entry name" value="HAMP"/>
    <property type="match status" value="1"/>
</dbReference>
<accession>A0A1H3GEG1</accession>
<dbReference type="Pfam" id="PF12729">
    <property type="entry name" value="4HB_MCP_1"/>
    <property type="match status" value="1"/>
</dbReference>
<keyword evidence="7" id="KW-0812">Transmembrane</keyword>
<comment type="subcellular location">
    <subcellularLocation>
        <location evidence="1">Cell membrane</location>
    </subcellularLocation>
</comment>
<sequence>MIKNLKIVQKLIFVGIVSIVLLLSVSLLAFNYMNRMAANSETMYEENLLVVQTVGNIRVDIRAIDSFILEYMITLDQTRNEELSQMIDERVEQARNNAQTLNEISQNNKGLNEESVELGQRLETYLAGVLEVGELASRNENTLAYELYLSEVANKRAVLVEYGLDMMKRHSDAAAELNRSNHNEASQARIVTISIVVAAVIVSVLLSIIVSRSIIKPVRQLQGVMEEAEAGNLTVRGTYQARDEIGQLTGSFNSMLQSIQEVIQRIVASGDEVAAASEELNANAQETLKGTESVAGTMEEIAAGTEKQLQEVSETAAVITELSDGVKHVTNNTKQVSEVVSLTSEKAGDGKQAIGQTVGQMKSIQSTFDVLSVTIQGLGERSNEIGEIISSITAIADQTNLLALNAAIEAARAGEHGRGFAVVADEVRKLAEESSTSAMQISSLIEKIQLETKQAVDSMESTSKEVKHGIDVVNIAGETFEEIDTSINEVNGKMALVGNAVHDMEMGMQKIVAAFTLIKGVTETVTAGTQNVSATTEEQLASMEEITSSADSLATIAEELQEMVSRFKA</sequence>
<keyword evidence="4 6" id="KW-0807">Transducer</keyword>
<feature type="domain" description="Methyl-accepting transducer" evidence="8">
    <location>
        <begin position="283"/>
        <end position="554"/>
    </location>
</feature>
<dbReference type="CDD" id="cd06225">
    <property type="entry name" value="HAMP"/>
    <property type="match status" value="1"/>
</dbReference>
<dbReference type="Pfam" id="PF00672">
    <property type="entry name" value="HAMP"/>
    <property type="match status" value="1"/>
</dbReference>
<dbReference type="CDD" id="cd11386">
    <property type="entry name" value="MCP_signal"/>
    <property type="match status" value="1"/>
</dbReference>
<dbReference type="SUPFAM" id="SSF58104">
    <property type="entry name" value="Methyl-accepting chemotaxis protein (MCP) signaling domain"/>
    <property type="match status" value="1"/>
</dbReference>
<dbReference type="PANTHER" id="PTHR32089">
    <property type="entry name" value="METHYL-ACCEPTING CHEMOTAXIS PROTEIN MCPB"/>
    <property type="match status" value="1"/>
</dbReference>
<evidence type="ECO:0000256" key="3">
    <source>
        <dbReference type="ARBA" id="ARBA00023136"/>
    </source>
</evidence>
<feature type="transmembrane region" description="Helical" evidence="7">
    <location>
        <begin position="190"/>
        <end position="210"/>
    </location>
</feature>
<reference evidence="11" key="1">
    <citation type="submission" date="2016-10" db="EMBL/GenBank/DDBJ databases">
        <authorList>
            <person name="Varghese N."/>
            <person name="Submissions S."/>
        </authorList>
    </citation>
    <scope>NUCLEOTIDE SEQUENCE [LARGE SCALE GENOMIC DNA]</scope>
    <source>
        <strain evidence="11">SP</strain>
    </source>
</reference>
<evidence type="ECO:0000259" key="8">
    <source>
        <dbReference type="PROSITE" id="PS50111"/>
    </source>
</evidence>
<dbReference type="STRING" id="1503961.SAMN05421736_101141"/>
<keyword evidence="11" id="KW-1185">Reference proteome</keyword>
<dbReference type="Pfam" id="PF00015">
    <property type="entry name" value="MCPsignal"/>
    <property type="match status" value="1"/>
</dbReference>
<feature type="domain" description="HAMP" evidence="9">
    <location>
        <begin position="212"/>
        <end position="264"/>
    </location>
</feature>
<dbReference type="Gene3D" id="1.10.287.950">
    <property type="entry name" value="Methyl-accepting chemotaxis protein"/>
    <property type="match status" value="1"/>
</dbReference>
<protein>
    <submittedName>
        <fullName evidence="10">Methyl-accepting chemotaxis protein</fullName>
    </submittedName>
</protein>
<evidence type="ECO:0000256" key="2">
    <source>
        <dbReference type="ARBA" id="ARBA00022475"/>
    </source>
</evidence>
<dbReference type="GO" id="GO:0004888">
    <property type="term" value="F:transmembrane signaling receptor activity"/>
    <property type="evidence" value="ECO:0007669"/>
    <property type="project" value="InterPro"/>
</dbReference>
<organism evidence="10 11">
    <name type="scientific">Evansella caseinilytica</name>
    <dbReference type="NCBI Taxonomy" id="1503961"/>
    <lineage>
        <taxon>Bacteria</taxon>
        <taxon>Bacillati</taxon>
        <taxon>Bacillota</taxon>
        <taxon>Bacilli</taxon>
        <taxon>Bacillales</taxon>
        <taxon>Bacillaceae</taxon>
        <taxon>Evansella</taxon>
    </lineage>
</organism>
<evidence type="ECO:0000256" key="1">
    <source>
        <dbReference type="ARBA" id="ARBA00004236"/>
    </source>
</evidence>
<evidence type="ECO:0000256" key="6">
    <source>
        <dbReference type="PROSITE-ProRule" id="PRU00284"/>
    </source>
</evidence>
<keyword evidence="2" id="KW-1003">Cell membrane</keyword>
<keyword evidence="3 7" id="KW-0472">Membrane</keyword>